<keyword evidence="11" id="KW-0418">Kinase</keyword>
<evidence type="ECO:0000256" key="18">
    <source>
        <dbReference type="SAM" id="Phobius"/>
    </source>
</evidence>
<dbReference type="InterPro" id="IPR032675">
    <property type="entry name" value="LRR_dom_sf"/>
</dbReference>
<dbReference type="Pfam" id="PF08263">
    <property type="entry name" value="LRRNT_2"/>
    <property type="match status" value="1"/>
</dbReference>
<evidence type="ECO:0000256" key="2">
    <source>
        <dbReference type="ARBA" id="ARBA00008684"/>
    </source>
</evidence>
<dbReference type="PROSITE" id="PS50011">
    <property type="entry name" value="PROTEIN_KINASE_DOM"/>
    <property type="match status" value="1"/>
</dbReference>
<evidence type="ECO:0000256" key="5">
    <source>
        <dbReference type="ARBA" id="ARBA00022614"/>
    </source>
</evidence>
<dbReference type="SUPFAM" id="SSF56112">
    <property type="entry name" value="Protein kinase-like (PK-like)"/>
    <property type="match status" value="1"/>
</dbReference>
<evidence type="ECO:0000313" key="22">
    <source>
        <dbReference type="Proteomes" id="UP001054889"/>
    </source>
</evidence>
<dbReference type="GO" id="GO:0004672">
    <property type="term" value="F:protein kinase activity"/>
    <property type="evidence" value="ECO:0007669"/>
    <property type="project" value="InterPro"/>
</dbReference>
<keyword evidence="12 17" id="KW-0067">ATP-binding</keyword>
<keyword evidence="6" id="KW-0808">Transferase</keyword>
<dbReference type="EMBL" id="BQKI01000097">
    <property type="protein sequence ID" value="GJN39200.1"/>
    <property type="molecule type" value="Genomic_DNA"/>
</dbReference>
<dbReference type="InterPro" id="IPR008271">
    <property type="entry name" value="Ser/Thr_kinase_AS"/>
</dbReference>
<keyword evidence="5" id="KW-0433">Leucine-rich repeat</keyword>
<name>A0AAV5FWY9_ELECO</name>
<dbReference type="InterPro" id="IPR000719">
    <property type="entry name" value="Prot_kinase_dom"/>
</dbReference>
<dbReference type="Pfam" id="PF00560">
    <property type="entry name" value="LRR_1"/>
    <property type="match status" value="5"/>
</dbReference>
<evidence type="ECO:0000256" key="1">
    <source>
        <dbReference type="ARBA" id="ARBA00004251"/>
    </source>
</evidence>
<comment type="subcellular location">
    <subcellularLocation>
        <location evidence="1">Cell membrane</location>
        <topology evidence="1">Single-pass type I membrane protein</topology>
    </subcellularLocation>
</comment>
<reference evidence="21" key="1">
    <citation type="journal article" date="2018" name="DNA Res.">
        <title>Multiple hybrid de novo genome assembly of finger millet, an orphan allotetraploid crop.</title>
        <authorList>
            <person name="Hatakeyama M."/>
            <person name="Aluri S."/>
            <person name="Balachadran M.T."/>
            <person name="Sivarajan S.R."/>
            <person name="Patrignani A."/>
            <person name="Gruter S."/>
            <person name="Poveda L."/>
            <person name="Shimizu-Inatsugi R."/>
            <person name="Baeten J."/>
            <person name="Francoijs K.J."/>
            <person name="Nataraja K.N."/>
            <person name="Reddy Y.A.N."/>
            <person name="Phadnis S."/>
            <person name="Ravikumar R.L."/>
            <person name="Schlapbach R."/>
            <person name="Sreeman S.M."/>
            <person name="Shimizu K.K."/>
        </authorList>
    </citation>
    <scope>NUCLEOTIDE SEQUENCE</scope>
</reference>
<evidence type="ECO:0000256" key="6">
    <source>
        <dbReference type="ARBA" id="ARBA00022679"/>
    </source>
</evidence>
<comment type="similarity">
    <text evidence="2">Belongs to the protein kinase superfamily. Ser/Thr protein kinase family.</text>
</comment>
<keyword evidence="22" id="KW-1185">Reference proteome</keyword>
<dbReference type="SMART" id="SM00220">
    <property type="entry name" value="S_TKc"/>
    <property type="match status" value="1"/>
</dbReference>
<dbReference type="FunFam" id="3.80.10.10:FF:000403">
    <property type="entry name" value="Receptor-like protein 2"/>
    <property type="match status" value="1"/>
</dbReference>
<feature type="domain" description="Protein kinase" evidence="20">
    <location>
        <begin position="800"/>
        <end position="1081"/>
    </location>
</feature>
<proteinExistence type="inferred from homology"/>
<accession>A0AAV5FWY9</accession>
<dbReference type="InterPro" id="IPR003591">
    <property type="entry name" value="Leu-rich_rpt_typical-subtyp"/>
</dbReference>
<dbReference type="SUPFAM" id="SSF52058">
    <property type="entry name" value="L domain-like"/>
    <property type="match status" value="2"/>
</dbReference>
<evidence type="ECO:0000256" key="8">
    <source>
        <dbReference type="ARBA" id="ARBA00022729"/>
    </source>
</evidence>
<dbReference type="GO" id="GO:0005886">
    <property type="term" value="C:plasma membrane"/>
    <property type="evidence" value="ECO:0007669"/>
    <property type="project" value="UniProtKB-SubCell"/>
</dbReference>
<dbReference type="PROSITE" id="PS00107">
    <property type="entry name" value="PROTEIN_KINASE_ATP"/>
    <property type="match status" value="1"/>
</dbReference>
<keyword evidence="15" id="KW-0675">Receptor</keyword>
<sequence length="1081" mass="116504">MQPSWQAVIFSGVVLVLVLSLCDACSSEEREALLSFLADLSPRPGDDIAASWRGSPDCCTWDGVSCGGDGAVTRVWLPRRGLGGTISPAIASLAALTHLNLSRNSLDGPFPAALLSLSNASVVDVSNNRLSGALPDLPAAGDSVLALRELDVSSNLLAGQFPIALWEHTPSLVSLNASNNSFQGSIPSLCATCPSLAVLDLSMNMFGGSVPPGFGNCSRLRVFNAGRNNISGELPDDLFDVKTLEQLLIPWNQIQGRLDPGRIAKLNNLVKLDLSTNALTGELPGSISQLPKLKELRLGRNNLTGTLPPSLSNWTALRCLDLLSNSFVGDLGAVDFSGLANLNVFDMASNNFTGSMPRSIYTCRSIKALRVANNQLGGQVAPEIGGLHQLQFLSLTINSFTNITGAFWNLKGCRNLTALLMSFNFYGEALPDAEWVGDHVSSVRMLVLEGCQLTGKIPSWLSKLQDLNVLNLGGNRLTGPIPSWLGAMKKLYYIDLSGNQLSGEIPMSLMDLPLLASEEAMAEFNPGHMPLTFTLTPNNGQATRRGRAYYQMSGVATTLNLSDNQFTGAIPSAVGRLKTLQVLDVSYNNISGSIPPEIGGLARLQILDLRRNRLTGTIPQELKQLNFLAVFNVAYNDLEGPIPTGGQFDALPAWSFKENPRLCGDVISVPCSNKRRAHGGGGGGVEGEDSSSSNKLVIGNKIVVAIVLGVCSGVVALIVLLGCVVITVRRLILSKNGVSSVRDGGKFFAEDNSLFGNSMSDELYDDSKGNKGTIVFMSEHDANNNKSVRLVDIVRATNNFSETSIVGSGAYGMVYLAELDDGTRLAVKKLNGDMCLMEREFRAEVEGVKLFGDFLRRRRFIIGQLRDECYDDSRAIRAPSIFSRRHPMGTTRASASDGGHSCGEHVSGELDDGASGGVAGWMTRGVLHIHDRCTPQIVHRDIKSSNILLDEATRPRVRRLRLRKAHLPDPDPDHRHHRDGGHAGYIPPEYGQAWTATRRDVTYFGVVLLELPHGAAPRGNQCDEAQMLYVLDLACLCVDVVPFSRPAIQDVVSWLDNVDTIRTSPKDAVLPDGGDDDDHQC</sequence>
<comment type="caution">
    <text evidence="21">The sequence shown here is derived from an EMBL/GenBank/DDBJ whole genome shotgun (WGS) entry which is preliminary data.</text>
</comment>
<dbReference type="InterPro" id="IPR011009">
    <property type="entry name" value="Kinase-like_dom_sf"/>
</dbReference>
<dbReference type="InterPro" id="IPR013210">
    <property type="entry name" value="LRR_N_plant-typ"/>
</dbReference>
<dbReference type="PANTHER" id="PTHR27000">
    <property type="entry name" value="LEUCINE-RICH REPEAT RECEPTOR-LIKE PROTEIN KINASE FAMILY PROTEIN-RELATED"/>
    <property type="match status" value="1"/>
</dbReference>
<evidence type="ECO:0000256" key="11">
    <source>
        <dbReference type="ARBA" id="ARBA00022777"/>
    </source>
</evidence>
<evidence type="ECO:0000256" key="4">
    <source>
        <dbReference type="ARBA" id="ARBA00022475"/>
    </source>
</evidence>
<keyword evidence="10 17" id="KW-0547">Nucleotide-binding</keyword>
<keyword evidence="4" id="KW-1003">Cell membrane</keyword>
<dbReference type="Pfam" id="PF13855">
    <property type="entry name" value="LRR_8"/>
    <property type="match status" value="2"/>
</dbReference>
<evidence type="ECO:0000313" key="21">
    <source>
        <dbReference type="EMBL" id="GJN39200.1"/>
    </source>
</evidence>
<evidence type="ECO:0000256" key="9">
    <source>
        <dbReference type="ARBA" id="ARBA00022737"/>
    </source>
</evidence>
<evidence type="ECO:0000256" key="12">
    <source>
        <dbReference type="ARBA" id="ARBA00022840"/>
    </source>
</evidence>
<keyword evidence="16" id="KW-0325">Glycoprotein</keyword>
<evidence type="ECO:0000256" key="3">
    <source>
        <dbReference type="ARBA" id="ARBA00009592"/>
    </source>
</evidence>
<dbReference type="FunFam" id="3.80.10.10:FF:000213">
    <property type="entry name" value="Tyrosine-sulfated glycopeptide receptor 1"/>
    <property type="match status" value="1"/>
</dbReference>
<gene>
    <name evidence="21" type="primary">gb28302</name>
    <name evidence="21" type="ORF">PR202_gb28302</name>
</gene>
<dbReference type="PANTHER" id="PTHR27000:SF756">
    <property type="entry name" value="OS02G0154975 PROTEIN"/>
    <property type="match status" value="1"/>
</dbReference>
<evidence type="ECO:0000256" key="7">
    <source>
        <dbReference type="ARBA" id="ARBA00022692"/>
    </source>
</evidence>
<feature type="chain" id="PRO_5043450488" description="Protein kinase domain-containing protein" evidence="19">
    <location>
        <begin position="25"/>
        <end position="1081"/>
    </location>
</feature>
<keyword evidence="9" id="KW-0677">Repeat</keyword>
<evidence type="ECO:0000256" key="15">
    <source>
        <dbReference type="ARBA" id="ARBA00023170"/>
    </source>
</evidence>
<evidence type="ECO:0000256" key="17">
    <source>
        <dbReference type="PROSITE-ProRule" id="PRU10141"/>
    </source>
</evidence>
<keyword evidence="13 18" id="KW-1133">Transmembrane helix</keyword>
<dbReference type="AlphaFoldDB" id="A0AAV5FWY9"/>
<dbReference type="Gene3D" id="3.30.200.20">
    <property type="entry name" value="Phosphorylase Kinase, domain 1"/>
    <property type="match status" value="1"/>
</dbReference>
<evidence type="ECO:0000259" key="20">
    <source>
        <dbReference type="PROSITE" id="PS50011"/>
    </source>
</evidence>
<keyword evidence="8 19" id="KW-0732">Signal</keyword>
<keyword evidence="7 18" id="KW-0812">Transmembrane</keyword>
<dbReference type="Gene3D" id="3.80.10.10">
    <property type="entry name" value="Ribonuclease Inhibitor"/>
    <property type="match status" value="4"/>
</dbReference>
<dbReference type="Gene3D" id="1.10.510.10">
    <property type="entry name" value="Transferase(Phosphotransferase) domain 1"/>
    <property type="match status" value="1"/>
</dbReference>
<feature type="signal peptide" evidence="19">
    <location>
        <begin position="1"/>
        <end position="24"/>
    </location>
</feature>
<reference evidence="21" key="2">
    <citation type="submission" date="2021-12" db="EMBL/GenBank/DDBJ databases">
        <title>Resequencing data analysis of finger millet.</title>
        <authorList>
            <person name="Hatakeyama M."/>
            <person name="Aluri S."/>
            <person name="Balachadran M.T."/>
            <person name="Sivarajan S.R."/>
            <person name="Poveda L."/>
            <person name="Shimizu-Inatsugi R."/>
            <person name="Schlapbach R."/>
            <person name="Sreeman S.M."/>
            <person name="Shimizu K.K."/>
        </authorList>
    </citation>
    <scope>NUCLEOTIDE SEQUENCE</scope>
</reference>
<dbReference type="FunFam" id="3.80.10.10:FF:000041">
    <property type="entry name" value="LRR receptor-like serine/threonine-protein kinase ERECTA"/>
    <property type="match status" value="1"/>
</dbReference>
<dbReference type="SMART" id="SM00369">
    <property type="entry name" value="LRR_TYP"/>
    <property type="match status" value="9"/>
</dbReference>
<dbReference type="Proteomes" id="UP001054889">
    <property type="component" value="Unassembled WGS sequence"/>
</dbReference>
<keyword evidence="14 18" id="KW-0472">Membrane</keyword>
<protein>
    <recommendedName>
        <fullName evidence="20">Protein kinase domain-containing protein</fullName>
    </recommendedName>
</protein>
<feature type="binding site" evidence="17">
    <location>
        <position position="829"/>
    </location>
    <ligand>
        <name>ATP</name>
        <dbReference type="ChEBI" id="CHEBI:30616"/>
    </ligand>
</feature>
<comment type="similarity">
    <text evidence="3">Belongs to the RLP family.</text>
</comment>
<dbReference type="GO" id="GO:0005524">
    <property type="term" value="F:ATP binding"/>
    <property type="evidence" value="ECO:0007669"/>
    <property type="project" value="UniProtKB-UniRule"/>
</dbReference>
<dbReference type="InterPro" id="IPR017441">
    <property type="entry name" value="Protein_kinase_ATP_BS"/>
</dbReference>
<evidence type="ECO:0000256" key="16">
    <source>
        <dbReference type="ARBA" id="ARBA00023180"/>
    </source>
</evidence>
<dbReference type="PROSITE" id="PS00108">
    <property type="entry name" value="PROTEIN_KINASE_ST"/>
    <property type="match status" value="1"/>
</dbReference>
<evidence type="ECO:0000256" key="19">
    <source>
        <dbReference type="SAM" id="SignalP"/>
    </source>
</evidence>
<organism evidence="21 22">
    <name type="scientific">Eleusine coracana subsp. coracana</name>
    <dbReference type="NCBI Taxonomy" id="191504"/>
    <lineage>
        <taxon>Eukaryota</taxon>
        <taxon>Viridiplantae</taxon>
        <taxon>Streptophyta</taxon>
        <taxon>Embryophyta</taxon>
        <taxon>Tracheophyta</taxon>
        <taxon>Spermatophyta</taxon>
        <taxon>Magnoliopsida</taxon>
        <taxon>Liliopsida</taxon>
        <taxon>Poales</taxon>
        <taxon>Poaceae</taxon>
        <taxon>PACMAD clade</taxon>
        <taxon>Chloridoideae</taxon>
        <taxon>Cynodonteae</taxon>
        <taxon>Eleusininae</taxon>
        <taxon>Eleusine</taxon>
    </lineage>
</organism>
<dbReference type="InterPro" id="IPR001611">
    <property type="entry name" value="Leu-rich_rpt"/>
</dbReference>
<evidence type="ECO:0000256" key="13">
    <source>
        <dbReference type="ARBA" id="ARBA00022989"/>
    </source>
</evidence>
<evidence type="ECO:0000256" key="14">
    <source>
        <dbReference type="ARBA" id="ARBA00023136"/>
    </source>
</evidence>
<feature type="transmembrane region" description="Helical" evidence="18">
    <location>
        <begin position="702"/>
        <end position="728"/>
    </location>
</feature>
<evidence type="ECO:0000256" key="10">
    <source>
        <dbReference type="ARBA" id="ARBA00022741"/>
    </source>
</evidence>